<dbReference type="PANTHER" id="PTHR30033:SF1">
    <property type="entry name" value="FLAGELLAR HOOK-ASSOCIATED PROTEIN 1"/>
    <property type="match status" value="1"/>
</dbReference>
<evidence type="ECO:0000313" key="11">
    <source>
        <dbReference type="Proteomes" id="UP000568664"/>
    </source>
</evidence>
<evidence type="ECO:0000259" key="9">
    <source>
        <dbReference type="Pfam" id="PF22638"/>
    </source>
</evidence>
<gene>
    <name evidence="10" type="primary">flgK</name>
    <name evidence="10" type="ORF">HII17_15095</name>
</gene>
<keyword evidence="10" id="KW-0969">Cilium</keyword>
<evidence type="ECO:0000256" key="6">
    <source>
        <dbReference type="ARBA" id="ARBA00023143"/>
    </source>
</evidence>
<protein>
    <recommendedName>
        <fullName evidence="4">Flagellar hook-associated protein 1</fullName>
    </recommendedName>
</protein>
<feature type="domain" description="Flagellar basal-body/hook protein C-terminal" evidence="8">
    <location>
        <begin position="611"/>
        <end position="650"/>
    </location>
</feature>
<dbReference type="PANTHER" id="PTHR30033">
    <property type="entry name" value="FLAGELLAR HOOK-ASSOCIATED PROTEIN 1"/>
    <property type="match status" value="1"/>
</dbReference>
<dbReference type="AlphaFoldDB" id="A0A7Y0Q8G4"/>
<organism evidence="10 11">
    <name type="scientific">Thalassotalea algicola</name>
    <dbReference type="NCBI Taxonomy" id="2716224"/>
    <lineage>
        <taxon>Bacteria</taxon>
        <taxon>Pseudomonadati</taxon>
        <taxon>Pseudomonadota</taxon>
        <taxon>Gammaproteobacteria</taxon>
        <taxon>Alteromonadales</taxon>
        <taxon>Colwelliaceae</taxon>
        <taxon>Thalassotalea</taxon>
    </lineage>
</organism>
<evidence type="ECO:0000259" key="7">
    <source>
        <dbReference type="Pfam" id="PF00460"/>
    </source>
</evidence>
<dbReference type="GO" id="GO:0009424">
    <property type="term" value="C:bacterial-type flagellum hook"/>
    <property type="evidence" value="ECO:0007669"/>
    <property type="project" value="InterPro"/>
</dbReference>
<evidence type="ECO:0000256" key="4">
    <source>
        <dbReference type="ARBA" id="ARBA00016244"/>
    </source>
</evidence>
<comment type="similarity">
    <text evidence="3">Belongs to the flagella basal body rod proteins family.</text>
</comment>
<keyword evidence="10" id="KW-0966">Cell projection</keyword>
<keyword evidence="10" id="KW-0282">Flagellum</keyword>
<reference evidence="10 11" key="1">
    <citation type="submission" date="2020-04" db="EMBL/GenBank/DDBJ databases">
        <title>Thalassotalea sp. M1531, isolated from the surface of marine red alga.</title>
        <authorList>
            <person name="Pang L."/>
            <person name="Lu D.-C."/>
        </authorList>
    </citation>
    <scope>NUCLEOTIDE SEQUENCE [LARGE SCALE GENOMIC DNA]</scope>
    <source>
        <strain evidence="10 11">M1531</strain>
    </source>
</reference>
<accession>A0A7Y0Q8G4</accession>
<dbReference type="NCBIfam" id="TIGR02492">
    <property type="entry name" value="flgK_ends"/>
    <property type="match status" value="1"/>
</dbReference>
<keyword evidence="11" id="KW-1185">Reference proteome</keyword>
<evidence type="ECO:0000259" key="8">
    <source>
        <dbReference type="Pfam" id="PF06429"/>
    </source>
</evidence>
<evidence type="ECO:0000256" key="3">
    <source>
        <dbReference type="ARBA" id="ARBA00009677"/>
    </source>
</evidence>
<dbReference type="GO" id="GO:0005576">
    <property type="term" value="C:extracellular region"/>
    <property type="evidence" value="ECO:0007669"/>
    <property type="project" value="UniProtKB-SubCell"/>
</dbReference>
<evidence type="ECO:0000256" key="2">
    <source>
        <dbReference type="ARBA" id="ARBA00004613"/>
    </source>
</evidence>
<evidence type="ECO:0000313" key="10">
    <source>
        <dbReference type="EMBL" id="NMP32882.1"/>
    </source>
</evidence>
<sequence length="653" mass="69259">MSVNLYNTGVSGILSAQQQLATTGHNIANVNTEGYSRQRAEQSPQIGLYNGDNYLGSGSYITDIRRIYDEFAQKEQMLNQTNLGYADGMHLSLDQLNNIISSSGESINSSIEQFYVSVNAIADDPSNLGLRNMALSQAGIVASNFNSISSQFDQLEKSVNGEIEQIAVQITEIGRELARINDQILQNKSFDGSGQPNDLLDSREKLIADLSKYTKVNAIEDQHGVMTVMIGGGTTLVAGATTLSVEVKSGDPDPAQTQLELVNGTTRLAIDERTMGGELGAKFEYRDVDLKQARADIDRISTAIAITINEVQAQGLDLNGVQGADIFNDVNSPTLVTSRIQKHAGNTGGQNGEIHIDPTALGQLSSDEFEIEFDGANYQLTNLNTGVTSALGAPGGGPFATGFGFDFVESGGAPLAGDKFLVRPGENSAALMQQVMTNGEGIAASSAVEISPSDDNISAGKIEVTNVTNPAAARALMPMRIEVLENPANVFTYDVYDNTNALITTAAYTPPAQTINIGGVFDVEITGTPSGIATNGPEVFDIVDAFGLGNGSNAFDMANTKDEGLLNNGRETFNQNLAISTATVGTNAHSAKLVADTADALFTQSFNRNQEVKGVNLDEEAANLLKFQQAYQASSKIISIASTIFDTLLNSAR</sequence>
<dbReference type="PRINTS" id="PR01005">
    <property type="entry name" value="FLGHOOKAP1"/>
</dbReference>
<dbReference type="InterPro" id="IPR010930">
    <property type="entry name" value="Flg_bb/hook_C_dom"/>
</dbReference>
<dbReference type="InterPro" id="IPR002371">
    <property type="entry name" value="FlgK"/>
</dbReference>
<keyword evidence="5" id="KW-0964">Secreted</keyword>
<name>A0A7Y0Q8G4_9GAMM</name>
<dbReference type="GO" id="GO:0044780">
    <property type="term" value="P:bacterial-type flagellum assembly"/>
    <property type="evidence" value="ECO:0007669"/>
    <property type="project" value="InterPro"/>
</dbReference>
<comment type="caution">
    <text evidence="10">The sequence shown here is derived from an EMBL/GenBank/DDBJ whole genome shotgun (WGS) entry which is preliminary data.</text>
</comment>
<dbReference type="InterPro" id="IPR001444">
    <property type="entry name" value="Flag_bb_rod_N"/>
</dbReference>
<dbReference type="Pfam" id="PF22638">
    <property type="entry name" value="FlgK_D1"/>
    <property type="match status" value="1"/>
</dbReference>
<dbReference type="Proteomes" id="UP000568664">
    <property type="component" value="Unassembled WGS sequence"/>
</dbReference>
<evidence type="ECO:0000256" key="1">
    <source>
        <dbReference type="ARBA" id="ARBA00004365"/>
    </source>
</evidence>
<keyword evidence="6" id="KW-0975">Bacterial flagellum</keyword>
<evidence type="ECO:0000256" key="5">
    <source>
        <dbReference type="ARBA" id="ARBA00022525"/>
    </source>
</evidence>
<dbReference type="GO" id="GO:0005198">
    <property type="term" value="F:structural molecule activity"/>
    <property type="evidence" value="ECO:0007669"/>
    <property type="project" value="InterPro"/>
</dbReference>
<dbReference type="InterPro" id="IPR053927">
    <property type="entry name" value="FlgK_helical"/>
</dbReference>
<dbReference type="EMBL" id="JABBXH010000005">
    <property type="protein sequence ID" value="NMP32882.1"/>
    <property type="molecule type" value="Genomic_DNA"/>
</dbReference>
<dbReference type="RefSeq" id="WP_169076206.1">
    <property type="nucleotide sequence ID" value="NZ_JABBXH010000005.1"/>
</dbReference>
<comment type="subcellular location">
    <subcellularLocation>
        <location evidence="1">Bacterial flagellum</location>
    </subcellularLocation>
    <subcellularLocation>
        <location evidence="2">Secreted</location>
    </subcellularLocation>
</comment>
<dbReference type="Pfam" id="PF06429">
    <property type="entry name" value="Flg_bbr_C"/>
    <property type="match status" value="1"/>
</dbReference>
<feature type="domain" description="Flagellar hook-associated protein FlgK helical" evidence="9">
    <location>
        <begin position="93"/>
        <end position="327"/>
    </location>
</feature>
<dbReference type="SUPFAM" id="SSF64518">
    <property type="entry name" value="Phase 1 flagellin"/>
    <property type="match status" value="2"/>
</dbReference>
<feature type="domain" description="Flagellar basal body rod protein N-terminal" evidence="7">
    <location>
        <begin position="7"/>
        <end position="35"/>
    </location>
</feature>
<proteinExistence type="inferred from homology"/>
<dbReference type="Pfam" id="PF00460">
    <property type="entry name" value="Flg_bb_rod"/>
    <property type="match status" value="1"/>
</dbReference>